<dbReference type="PANTHER" id="PTHR11782:SF125">
    <property type="entry name" value="APYRASE 7-RELATED"/>
    <property type="match status" value="1"/>
</dbReference>
<keyword evidence="6" id="KW-0472">Membrane</keyword>
<accession>A0AAV9EMP6</accession>
<evidence type="ECO:0000256" key="3">
    <source>
        <dbReference type="PIRSR" id="PIRSR600407-1"/>
    </source>
</evidence>
<dbReference type="EMBL" id="JAUJYO010000006">
    <property type="protein sequence ID" value="KAK1314058.1"/>
    <property type="molecule type" value="Genomic_DNA"/>
</dbReference>
<dbReference type="Gene3D" id="3.30.420.150">
    <property type="entry name" value="Exopolyphosphatase. Domain 2"/>
    <property type="match status" value="1"/>
</dbReference>
<dbReference type="GO" id="GO:0016020">
    <property type="term" value="C:membrane"/>
    <property type="evidence" value="ECO:0007669"/>
    <property type="project" value="TreeGrafter"/>
</dbReference>
<dbReference type="Pfam" id="PF01150">
    <property type="entry name" value="GDA1_CD39"/>
    <property type="match status" value="1"/>
</dbReference>
<proteinExistence type="inferred from homology"/>
<dbReference type="InterPro" id="IPR000407">
    <property type="entry name" value="GDA1_CD39_NTPase"/>
</dbReference>
<feature type="transmembrane region" description="Helical" evidence="6">
    <location>
        <begin position="121"/>
        <end position="141"/>
    </location>
</feature>
<dbReference type="PANTHER" id="PTHR11782">
    <property type="entry name" value="ADENOSINE/GUANOSINE DIPHOSPHATASE"/>
    <property type="match status" value="1"/>
</dbReference>
<evidence type="ECO:0000256" key="1">
    <source>
        <dbReference type="ARBA" id="ARBA00009283"/>
    </source>
</evidence>
<name>A0AAV9EMP6_ACOCL</name>
<comment type="caution">
    <text evidence="7">The sequence shown here is derived from an EMBL/GenBank/DDBJ whole genome shotgun (WGS) entry which is preliminary data.</text>
</comment>
<evidence type="ECO:0000256" key="4">
    <source>
        <dbReference type="PIRSR" id="PIRSR600407-2"/>
    </source>
</evidence>
<keyword evidence="4" id="KW-0067">ATP-binding</keyword>
<feature type="active site" description="Proton acceptor" evidence="3">
    <location>
        <position position="293"/>
    </location>
</feature>
<dbReference type="Proteomes" id="UP001180020">
    <property type="component" value="Unassembled WGS sequence"/>
</dbReference>
<evidence type="ECO:0000256" key="2">
    <source>
        <dbReference type="ARBA" id="ARBA00022801"/>
    </source>
</evidence>
<reference evidence="7" key="2">
    <citation type="submission" date="2023-06" db="EMBL/GenBank/DDBJ databases">
        <authorList>
            <person name="Ma L."/>
            <person name="Liu K.-W."/>
            <person name="Li Z."/>
            <person name="Hsiao Y.-Y."/>
            <person name="Qi Y."/>
            <person name="Fu T."/>
            <person name="Tang G."/>
            <person name="Zhang D."/>
            <person name="Sun W.-H."/>
            <person name="Liu D.-K."/>
            <person name="Li Y."/>
            <person name="Chen G.-Z."/>
            <person name="Liu X.-D."/>
            <person name="Liao X.-Y."/>
            <person name="Jiang Y.-T."/>
            <person name="Yu X."/>
            <person name="Hao Y."/>
            <person name="Huang J."/>
            <person name="Zhao X.-W."/>
            <person name="Ke S."/>
            <person name="Chen Y.-Y."/>
            <person name="Wu W.-L."/>
            <person name="Hsu J.-L."/>
            <person name="Lin Y.-F."/>
            <person name="Huang M.-D."/>
            <person name="Li C.-Y."/>
            <person name="Huang L."/>
            <person name="Wang Z.-W."/>
            <person name="Zhao X."/>
            <person name="Zhong W.-Y."/>
            <person name="Peng D.-H."/>
            <person name="Ahmad S."/>
            <person name="Lan S."/>
            <person name="Zhang J.-S."/>
            <person name="Tsai W.-C."/>
            <person name="Van De Peer Y."/>
            <person name="Liu Z.-J."/>
        </authorList>
    </citation>
    <scope>NUCLEOTIDE SEQUENCE</scope>
    <source>
        <strain evidence="7">CP</strain>
        <tissue evidence="7">Leaves</tissue>
    </source>
</reference>
<dbReference type="GO" id="GO:0005524">
    <property type="term" value="F:ATP binding"/>
    <property type="evidence" value="ECO:0007669"/>
    <property type="project" value="UniProtKB-KW"/>
</dbReference>
<feature type="compositionally biased region" description="Low complexity" evidence="5">
    <location>
        <begin position="732"/>
        <end position="741"/>
    </location>
</feature>
<evidence type="ECO:0000313" key="7">
    <source>
        <dbReference type="EMBL" id="KAK1314058.1"/>
    </source>
</evidence>
<evidence type="ECO:0000256" key="6">
    <source>
        <dbReference type="SAM" id="Phobius"/>
    </source>
</evidence>
<protein>
    <submittedName>
        <fullName evidence="7">Apyrase 7</fullName>
    </submittedName>
</protein>
<sequence length="760" mass="84751">MGLSIIAAILSALTGPFTVLSYTTGKLISSGLLPPSLESHRFAFMGSGQKSNMRLSASLQDFSRYSRLDPEEGDLHFVTDSRLSDVKPFHALQRESLGLSFSKEKSPPSASFTRKKWVRGLSSFLCLLLLLSSIFLCWRFFSSYKGTSQYYVVLDCGSTGTRVYVYESSIDQKKDYEGLPISLRSLPHKIQGRSISPSGRAYHRMETEPGFDKLVHNESGLRNAINPLLQWAEMQIPKHAHKSTSLFLYATAGVRRLPSADSEWLLDKAWSIFRNSSFLCQRDWVKIISGMEEAYFGWIALNYHMNMLGSTEKKSTFGSLDLGGSSLQVTFENEELKYDETSLNLSIGAVSHHLSAYSLSGYGLNDAFDKSVVHLLRRLPGGSKANMNDGKLELKHPCLQSGYREQYMCSHCAAFDGSPVNGGGSPTKGLPGTAIELVGVPHWDECSELAKMTVNLSEWLTQNSAIDCDVQPCALNENYPRPRGQFYAMSGFFVVFRFFNLTSEATLDEILQKGQEFCEKNWKVARKSVAPQPFIEQYCFRAPYIVSLLRDGLHISDKQVIIGSGSITWTLGVALLEAGNSMSHRMELHGLLHTKINPLVLVIMLLMSLVLFVFALSWVWNCIPRFMRRSYLPLFRHSGASAGSVLNIPSPFRFQRWSPISSSDVRVKTPLSPTIAGSEQHSFGMGHWFGGSNIEPTESFSYQSNVGVSHSYSSGSLGQMQFDNSLGWTPNRGQTRLQSRRSQSREDLNSSLAESHIVKV</sequence>
<evidence type="ECO:0000256" key="5">
    <source>
        <dbReference type="SAM" id="MobiDB-lite"/>
    </source>
</evidence>
<keyword evidence="6" id="KW-1133">Transmembrane helix</keyword>
<dbReference type="CDD" id="cd24043">
    <property type="entry name" value="ASKHA_NBD_AtAPY7-like"/>
    <property type="match status" value="1"/>
</dbReference>
<feature type="binding site" evidence="4">
    <location>
        <begin position="324"/>
        <end position="328"/>
    </location>
    <ligand>
        <name>ATP</name>
        <dbReference type="ChEBI" id="CHEBI:30616"/>
    </ligand>
</feature>
<dbReference type="AlphaFoldDB" id="A0AAV9EMP6"/>
<keyword evidence="4" id="KW-0547">Nucleotide-binding</keyword>
<keyword evidence="6" id="KW-0812">Transmembrane</keyword>
<feature type="transmembrane region" description="Helical" evidence="6">
    <location>
        <begin position="599"/>
        <end position="620"/>
    </location>
</feature>
<dbReference type="GO" id="GO:0009134">
    <property type="term" value="P:nucleoside diphosphate catabolic process"/>
    <property type="evidence" value="ECO:0007669"/>
    <property type="project" value="TreeGrafter"/>
</dbReference>
<comment type="similarity">
    <text evidence="1">Belongs to the GDA1/CD39 NTPase family.</text>
</comment>
<organism evidence="7 8">
    <name type="scientific">Acorus calamus</name>
    <name type="common">Sweet flag</name>
    <dbReference type="NCBI Taxonomy" id="4465"/>
    <lineage>
        <taxon>Eukaryota</taxon>
        <taxon>Viridiplantae</taxon>
        <taxon>Streptophyta</taxon>
        <taxon>Embryophyta</taxon>
        <taxon>Tracheophyta</taxon>
        <taxon>Spermatophyta</taxon>
        <taxon>Magnoliopsida</taxon>
        <taxon>Liliopsida</taxon>
        <taxon>Acoraceae</taxon>
        <taxon>Acorus</taxon>
    </lineage>
</organism>
<evidence type="ECO:0000313" key="8">
    <source>
        <dbReference type="Proteomes" id="UP001180020"/>
    </source>
</evidence>
<keyword evidence="8" id="KW-1185">Reference proteome</keyword>
<gene>
    <name evidence="7" type="primary">APY7</name>
    <name evidence="7" type="ORF">QJS10_CPA06g01364</name>
</gene>
<dbReference type="Gene3D" id="3.30.420.40">
    <property type="match status" value="1"/>
</dbReference>
<keyword evidence="2" id="KW-0378">Hydrolase</keyword>
<dbReference type="GO" id="GO:0017110">
    <property type="term" value="F:nucleoside diphosphate phosphatase activity"/>
    <property type="evidence" value="ECO:0007669"/>
    <property type="project" value="TreeGrafter"/>
</dbReference>
<feature type="region of interest" description="Disordered" evidence="5">
    <location>
        <begin position="723"/>
        <end position="760"/>
    </location>
</feature>
<reference evidence="7" key="1">
    <citation type="journal article" date="2023" name="Nat. Commun.">
        <title>Diploid and tetraploid genomes of Acorus and the evolution of monocots.</title>
        <authorList>
            <person name="Ma L."/>
            <person name="Liu K.W."/>
            <person name="Li Z."/>
            <person name="Hsiao Y.Y."/>
            <person name="Qi Y."/>
            <person name="Fu T."/>
            <person name="Tang G.D."/>
            <person name="Zhang D."/>
            <person name="Sun W.H."/>
            <person name="Liu D.K."/>
            <person name="Li Y."/>
            <person name="Chen G.Z."/>
            <person name="Liu X.D."/>
            <person name="Liao X.Y."/>
            <person name="Jiang Y.T."/>
            <person name="Yu X."/>
            <person name="Hao Y."/>
            <person name="Huang J."/>
            <person name="Zhao X.W."/>
            <person name="Ke S."/>
            <person name="Chen Y.Y."/>
            <person name="Wu W.L."/>
            <person name="Hsu J.L."/>
            <person name="Lin Y.F."/>
            <person name="Huang M.D."/>
            <person name="Li C.Y."/>
            <person name="Huang L."/>
            <person name="Wang Z.W."/>
            <person name="Zhao X."/>
            <person name="Zhong W.Y."/>
            <person name="Peng D.H."/>
            <person name="Ahmad S."/>
            <person name="Lan S."/>
            <person name="Zhang J.S."/>
            <person name="Tsai W.C."/>
            <person name="Van de Peer Y."/>
            <person name="Liu Z.J."/>
        </authorList>
    </citation>
    <scope>NUCLEOTIDE SEQUENCE</scope>
    <source>
        <strain evidence="7">CP</strain>
    </source>
</reference>